<dbReference type="EMBL" id="SOYY01000009">
    <property type="protein sequence ID" value="KAA0717426.1"/>
    <property type="molecule type" value="Genomic_DNA"/>
</dbReference>
<evidence type="ECO:0000313" key="2">
    <source>
        <dbReference type="Proteomes" id="UP000324632"/>
    </source>
</evidence>
<dbReference type="Proteomes" id="UP000324632">
    <property type="component" value="Chromosome 9"/>
</dbReference>
<keyword evidence="2" id="KW-1185">Reference proteome</keyword>
<gene>
    <name evidence="1" type="ORF">E1301_Tti024324</name>
</gene>
<proteinExistence type="predicted"/>
<accession>A0A5A9P9C9</accession>
<sequence length="101" mass="11036">MNSGVSVSAGRETAAEGQELHLAALASLKGDVVELNQRLLQSARERDTLEKRLAEAQLISLESRQERHIWMSLTCLLQRSGLVSSPLGSETGSICPQFIFL</sequence>
<comment type="caution">
    <text evidence="1">The sequence shown here is derived from an EMBL/GenBank/DDBJ whole genome shotgun (WGS) entry which is preliminary data.</text>
</comment>
<name>A0A5A9P9C9_9TELE</name>
<evidence type="ECO:0000313" key="1">
    <source>
        <dbReference type="EMBL" id="KAA0717426.1"/>
    </source>
</evidence>
<reference evidence="1 2" key="1">
    <citation type="journal article" date="2019" name="Mol. Ecol. Resour.">
        <title>Chromosome-level genome assembly of Triplophysa tibetana, a fish adapted to the harsh high-altitude environment of the Tibetan Plateau.</title>
        <authorList>
            <person name="Yang X."/>
            <person name="Liu H."/>
            <person name="Ma Z."/>
            <person name="Zou Y."/>
            <person name="Zou M."/>
            <person name="Mao Y."/>
            <person name="Li X."/>
            <person name="Wang H."/>
            <person name="Chen T."/>
            <person name="Wang W."/>
            <person name="Yang R."/>
        </authorList>
    </citation>
    <scope>NUCLEOTIDE SEQUENCE [LARGE SCALE GENOMIC DNA]</scope>
    <source>
        <strain evidence="1">TTIB1903HZAU</strain>
        <tissue evidence="1">Muscle</tissue>
    </source>
</reference>
<protein>
    <submittedName>
        <fullName evidence="1">Colorectal mutant cancer protein</fullName>
    </submittedName>
</protein>
<dbReference type="AlphaFoldDB" id="A0A5A9P9C9"/>
<organism evidence="1 2">
    <name type="scientific">Triplophysa tibetana</name>
    <dbReference type="NCBI Taxonomy" id="1572043"/>
    <lineage>
        <taxon>Eukaryota</taxon>
        <taxon>Metazoa</taxon>
        <taxon>Chordata</taxon>
        <taxon>Craniata</taxon>
        <taxon>Vertebrata</taxon>
        <taxon>Euteleostomi</taxon>
        <taxon>Actinopterygii</taxon>
        <taxon>Neopterygii</taxon>
        <taxon>Teleostei</taxon>
        <taxon>Ostariophysi</taxon>
        <taxon>Cypriniformes</taxon>
        <taxon>Nemacheilidae</taxon>
        <taxon>Triplophysa</taxon>
    </lineage>
</organism>